<dbReference type="RefSeq" id="WP_101520815.1">
    <property type="nucleotide sequence ID" value="NZ_PKLZ01000003.1"/>
</dbReference>
<organism evidence="4 5">
    <name type="scientific">Kineobactrum sediminis</name>
    <dbReference type="NCBI Taxonomy" id="1905677"/>
    <lineage>
        <taxon>Bacteria</taxon>
        <taxon>Pseudomonadati</taxon>
        <taxon>Pseudomonadota</taxon>
        <taxon>Gammaproteobacteria</taxon>
        <taxon>Cellvibrionales</taxon>
        <taxon>Halieaceae</taxon>
        <taxon>Kineobactrum</taxon>
    </lineage>
</organism>
<dbReference type="InterPro" id="IPR059020">
    <property type="entry name" value="CapW_CTD"/>
</dbReference>
<dbReference type="InterPro" id="IPR059019">
    <property type="entry name" value="WHD_CapW"/>
</dbReference>
<gene>
    <name evidence="4" type="ORF">CWI75_07315</name>
</gene>
<evidence type="ECO:0000313" key="4">
    <source>
        <dbReference type="EMBL" id="PLW83214.1"/>
    </source>
</evidence>
<protein>
    <submittedName>
        <fullName evidence="4">Uncharacterized protein</fullName>
    </submittedName>
</protein>
<dbReference type="PIRSF" id="PIRSF015558">
    <property type="entry name" value="Txn_reg_DeoR_prd"/>
    <property type="match status" value="1"/>
</dbReference>
<dbReference type="Pfam" id="PF26109">
    <property type="entry name" value="WHD_BrxR"/>
    <property type="match status" value="1"/>
</dbReference>
<dbReference type="PANTHER" id="PTHR34580">
    <property type="match status" value="1"/>
</dbReference>
<feature type="domain" description="DNA-binding transcriptional repressor CapW winged helix-turn-helix" evidence="3">
    <location>
        <begin position="24"/>
        <end position="106"/>
    </location>
</feature>
<evidence type="ECO:0000259" key="2">
    <source>
        <dbReference type="Pfam" id="PF26107"/>
    </source>
</evidence>
<sequence>MRDLTPSVNKAEVAGKGAWPIRWDLLVRYRFIETIALWEGRLTTRHLCETFGIGRQQASKDINHYIREIGPGNLVYDMSLKGYTPAADFMPRVTQGMADEYLHLMARNNELSNVFESLALNVANVEVLSVPVRDVKPEALRPIMQAARQQRRLEVDYVSIHNPDREGRIIVPHTVVYTGLRWHVRAWCEKNQEYRDFVLSRFRDIPDILGTSPHGIEGDAEWNTRVTLRIVPDPRLRADQASVVAADYGMHNGALEITIRGKLVPYALKLLHIDPGEAQDDPIAQQIVVENREALTPWLFAPSGRRD</sequence>
<accession>A0A2N5Y496</accession>
<dbReference type="InterPro" id="IPR051534">
    <property type="entry name" value="CBASS_pafABC_assoc_protein"/>
</dbReference>
<evidence type="ECO:0000259" key="1">
    <source>
        <dbReference type="Pfam" id="PF13280"/>
    </source>
</evidence>
<dbReference type="OrthoDB" id="6400324at2"/>
<reference evidence="5" key="1">
    <citation type="submission" date="2017-11" db="EMBL/GenBank/DDBJ databases">
        <title>The draft genome sequence of Chromatocurvus sp. F02.</title>
        <authorList>
            <person name="Du Z.-J."/>
            <person name="Chang Y.-Q."/>
        </authorList>
    </citation>
    <scope>NUCLEOTIDE SEQUENCE [LARGE SCALE GENOMIC DNA]</scope>
    <source>
        <strain evidence="5">F02</strain>
    </source>
</reference>
<evidence type="ECO:0000259" key="3">
    <source>
        <dbReference type="Pfam" id="PF26109"/>
    </source>
</evidence>
<feature type="domain" description="DNA-binding transcriptional repressor CapW C-terminal dimerisation" evidence="2">
    <location>
        <begin position="226"/>
        <end position="295"/>
    </location>
</feature>
<dbReference type="Proteomes" id="UP000234845">
    <property type="component" value="Unassembled WGS sequence"/>
</dbReference>
<dbReference type="EMBL" id="PKLZ01000003">
    <property type="protein sequence ID" value="PLW83214.1"/>
    <property type="molecule type" value="Genomic_DNA"/>
</dbReference>
<name>A0A2N5Y496_9GAMM</name>
<dbReference type="PROSITE" id="PS52050">
    <property type="entry name" value="WYL"/>
    <property type="match status" value="1"/>
</dbReference>
<dbReference type="Pfam" id="PF26107">
    <property type="entry name" value="BrxR_CTD"/>
    <property type="match status" value="1"/>
</dbReference>
<proteinExistence type="predicted"/>
<dbReference type="Pfam" id="PF13280">
    <property type="entry name" value="WYL"/>
    <property type="match status" value="1"/>
</dbReference>
<dbReference type="InterPro" id="IPR026881">
    <property type="entry name" value="WYL_dom"/>
</dbReference>
<dbReference type="PANTHER" id="PTHR34580:SF3">
    <property type="entry name" value="PROTEIN PAFB"/>
    <property type="match status" value="1"/>
</dbReference>
<feature type="domain" description="WYL" evidence="1">
    <location>
        <begin position="138"/>
        <end position="205"/>
    </location>
</feature>
<comment type="caution">
    <text evidence="4">The sequence shown here is derived from an EMBL/GenBank/DDBJ whole genome shotgun (WGS) entry which is preliminary data.</text>
</comment>
<evidence type="ECO:0000313" key="5">
    <source>
        <dbReference type="Proteomes" id="UP000234845"/>
    </source>
</evidence>
<dbReference type="AlphaFoldDB" id="A0A2N5Y496"/>
<keyword evidence="5" id="KW-1185">Reference proteome</keyword>
<dbReference type="InterPro" id="IPR016634">
    <property type="entry name" value="CapW-like"/>
</dbReference>